<organism evidence="2 3">
    <name type="scientific">Mycolicibacterium vaccae ATCC 25954</name>
    <dbReference type="NCBI Taxonomy" id="1194972"/>
    <lineage>
        <taxon>Bacteria</taxon>
        <taxon>Bacillati</taxon>
        <taxon>Actinomycetota</taxon>
        <taxon>Actinomycetes</taxon>
        <taxon>Mycobacteriales</taxon>
        <taxon>Mycobacteriaceae</taxon>
        <taxon>Mycolicibacterium</taxon>
    </lineage>
</organism>
<evidence type="ECO:0000313" key="2">
    <source>
        <dbReference type="EMBL" id="EJZ12007.1"/>
    </source>
</evidence>
<protein>
    <submittedName>
        <fullName evidence="2">Uncharacterized protein</fullName>
    </submittedName>
</protein>
<name>K0UY14_MYCVA</name>
<keyword evidence="3" id="KW-1185">Reference proteome</keyword>
<dbReference type="EMBL" id="ALQA01000005">
    <property type="protein sequence ID" value="EJZ12007.1"/>
    <property type="molecule type" value="Genomic_DNA"/>
</dbReference>
<proteinExistence type="predicted"/>
<dbReference type="HOGENOM" id="CLU_2168225_0_0_11"/>
<dbReference type="AlphaFoldDB" id="K0UY14"/>
<dbReference type="Proteomes" id="UP000006072">
    <property type="component" value="Unassembled WGS sequence"/>
</dbReference>
<reference evidence="2 3" key="1">
    <citation type="journal article" date="2012" name="J. Bacteriol.">
        <title>Complete Genome Sequence of Mycobacterium vaccae Type Strain ATCC 25954.</title>
        <authorList>
            <person name="Ho Y.S."/>
            <person name="Adroub S.A."/>
            <person name="Abadi M."/>
            <person name="Al Alwan B."/>
            <person name="Alkhateeb R."/>
            <person name="Gao G."/>
            <person name="Ragab A."/>
            <person name="Ali S."/>
            <person name="van Soolingen D."/>
            <person name="Bitter W."/>
            <person name="Pain A."/>
            <person name="Abdallah A.M."/>
        </authorList>
    </citation>
    <scope>NUCLEOTIDE SEQUENCE [LARGE SCALE GENOMIC DNA]</scope>
    <source>
        <strain evidence="2 3">ATCC 25954</strain>
    </source>
</reference>
<sequence>MTGSRCSTRPAVRARSTLRSQAACPATKTTSTVSSAIDDTVQYAGGDTVGGAEDSITARLASTANAAVSQVSRVSRVAASVPCRRSTIVLMRQRSSRWLRSCSPMSVKQL</sequence>
<comment type="caution">
    <text evidence="2">The sequence shown here is derived from an EMBL/GenBank/DDBJ whole genome shotgun (WGS) entry which is preliminary data.</text>
</comment>
<feature type="region of interest" description="Disordered" evidence="1">
    <location>
        <begin position="1"/>
        <end position="25"/>
    </location>
</feature>
<accession>K0UY14</accession>
<evidence type="ECO:0000256" key="1">
    <source>
        <dbReference type="SAM" id="MobiDB-lite"/>
    </source>
</evidence>
<evidence type="ECO:0000313" key="3">
    <source>
        <dbReference type="Proteomes" id="UP000006072"/>
    </source>
</evidence>
<gene>
    <name evidence="2" type="ORF">MVAC_03686</name>
</gene>